<gene>
    <name evidence="1" type="ORF">HJ526_12605</name>
</gene>
<protein>
    <submittedName>
        <fullName evidence="1">Uncharacterized protein</fullName>
    </submittedName>
</protein>
<name>A0ABX2PFK8_9RHOB</name>
<proteinExistence type="predicted"/>
<reference evidence="1 2" key="1">
    <citation type="submission" date="2020-04" db="EMBL/GenBank/DDBJ databases">
        <title>Donghicola sp., a member of the Rhodobacteraceae family isolated from mangrove forest in Thailand.</title>
        <authorList>
            <person name="Charoenyingcharoen P."/>
            <person name="Yukphan P."/>
        </authorList>
    </citation>
    <scope>NUCLEOTIDE SEQUENCE [LARGE SCALE GENOMIC DNA]</scope>
    <source>
        <strain evidence="1 2">C2-DW-16</strain>
    </source>
</reference>
<dbReference type="EMBL" id="JABCJD010000006">
    <property type="protein sequence ID" value="NVO28268.1"/>
    <property type="molecule type" value="Genomic_DNA"/>
</dbReference>
<sequence>MSSAIGKVADRLNTTTVVINAGKDKDVAVGDILVIYDEGREIIDPDTKESLGNLENFIGRGKVIHVQDRMCTLQSNEYDQDPLELIHEPTVSIISRLTGQRKLKPLRGAVGDLVKFE</sequence>
<dbReference type="RefSeq" id="WP_176854959.1">
    <property type="nucleotide sequence ID" value="NZ_JABCJD010000006.1"/>
</dbReference>
<keyword evidence="2" id="KW-1185">Reference proteome</keyword>
<evidence type="ECO:0000313" key="1">
    <source>
        <dbReference type="EMBL" id="NVO28268.1"/>
    </source>
</evidence>
<dbReference type="Proteomes" id="UP000523601">
    <property type="component" value="Unassembled WGS sequence"/>
</dbReference>
<evidence type="ECO:0000313" key="2">
    <source>
        <dbReference type="Proteomes" id="UP000523601"/>
    </source>
</evidence>
<comment type="caution">
    <text evidence="1">The sequence shown here is derived from an EMBL/GenBank/DDBJ whole genome shotgun (WGS) entry which is preliminary data.</text>
</comment>
<accession>A0ABX2PFK8</accession>
<organism evidence="1 2">
    <name type="scientific">Donghicola mangrovi</name>
    <dbReference type="NCBI Taxonomy" id="2729614"/>
    <lineage>
        <taxon>Bacteria</taxon>
        <taxon>Pseudomonadati</taxon>
        <taxon>Pseudomonadota</taxon>
        <taxon>Alphaproteobacteria</taxon>
        <taxon>Rhodobacterales</taxon>
        <taxon>Roseobacteraceae</taxon>
        <taxon>Donghicola</taxon>
    </lineage>
</organism>